<evidence type="ECO:0000256" key="6">
    <source>
        <dbReference type="ARBA" id="ARBA00022723"/>
    </source>
</evidence>
<dbReference type="Proteomes" id="UP000541347">
    <property type="component" value="Unassembled WGS sequence"/>
</dbReference>
<evidence type="ECO:0000256" key="2">
    <source>
        <dbReference type="ARBA" id="ARBA00001966"/>
    </source>
</evidence>
<evidence type="ECO:0000256" key="10">
    <source>
        <dbReference type="ARBA" id="ARBA00023063"/>
    </source>
</evidence>
<keyword evidence="7" id="KW-0560">Oxidoreductase</keyword>
<dbReference type="InterPro" id="IPR009010">
    <property type="entry name" value="Asp_de-COase-like_dom_sf"/>
</dbReference>
<dbReference type="InterPro" id="IPR050123">
    <property type="entry name" value="Prok_molybdopt-oxidoreductase"/>
</dbReference>
<evidence type="ECO:0000256" key="9">
    <source>
        <dbReference type="ARBA" id="ARBA00023014"/>
    </source>
</evidence>
<dbReference type="SUPFAM" id="SSF50692">
    <property type="entry name" value="ADC-like"/>
    <property type="match status" value="1"/>
</dbReference>
<dbReference type="Gene3D" id="2.40.40.20">
    <property type="match status" value="1"/>
</dbReference>
<reference evidence="12 13" key="1">
    <citation type="submission" date="2020-01" db="EMBL/GenBank/DDBJ databases">
        <authorList>
            <person name="Peng S.Y."/>
            <person name="Li J."/>
            <person name="Wang M."/>
            <person name="Wang L."/>
            <person name="Wang C.Q."/>
            <person name="Wang J.R."/>
        </authorList>
    </citation>
    <scope>NUCLEOTIDE SEQUENCE [LARGE SCALE GENOMIC DNA]</scope>
    <source>
        <strain evidence="12 13">XCT-34</strain>
    </source>
</reference>
<keyword evidence="10" id="KW-0534">Nitrate assimilation</keyword>
<protein>
    <submittedName>
        <fullName evidence="12">Molybdopterin-dependent oxidoreductase</fullName>
    </submittedName>
</protein>
<dbReference type="InterPro" id="IPR007419">
    <property type="entry name" value="BFD-like_2Fe2S-bd_dom"/>
</dbReference>
<evidence type="ECO:0000256" key="8">
    <source>
        <dbReference type="ARBA" id="ARBA00023004"/>
    </source>
</evidence>
<dbReference type="CDD" id="cd02754">
    <property type="entry name" value="MopB_Nitrate-R-NapA-like"/>
    <property type="match status" value="1"/>
</dbReference>
<evidence type="ECO:0000259" key="11">
    <source>
        <dbReference type="PROSITE" id="PS51669"/>
    </source>
</evidence>
<dbReference type="PANTHER" id="PTHR43105">
    <property type="entry name" value="RESPIRATORY NITRATE REDUCTASE"/>
    <property type="match status" value="1"/>
</dbReference>
<evidence type="ECO:0000256" key="3">
    <source>
        <dbReference type="ARBA" id="ARBA00008747"/>
    </source>
</evidence>
<evidence type="ECO:0000256" key="5">
    <source>
        <dbReference type="ARBA" id="ARBA00022505"/>
    </source>
</evidence>
<dbReference type="Pfam" id="PF00384">
    <property type="entry name" value="Molybdopterin"/>
    <property type="match status" value="1"/>
</dbReference>
<keyword evidence="9" id="KW-0411">Iron-sulfur</keyword>
<dbReference type="InterPro" id="IPR006963">
    <property type="entry name" value="Mopterin_OxRdtase_4Fe-4S_dom"/>
</dbReference>
<feature type="domain" description="4Fe-4S Mo/W bis-MGD-type" evidence="11">
    <location>
        <begin position="3"/>
        <end position="59"/>
    </location>
</feature>
<dbReference type="SUPFAM" id="SSF53706">
    <property type="entry name" value="Formate dehydrogenase/DMSO reductase, domains 1-3"/>
    <property type="match status" value="1"/>
</dbReference>
<comment type="cofactor">
    <cofactor evidence="2">
        <name>[4Fe-4S] cluster</name>
        <dbReference type="ChEBI" id="CHEBI:49883"/>
    </cofactor>
</comment>
<comment type="similarity">
    <text evidence="3">Belongs to the prokaryotic molybdopterin-containing oxidoreductase family. NasA/NapA/NarB subfamily.</text>
</comment>
<dbReference type="InterPro" id="IPR006657">
    <property type="entry name" value="MoPterin_dinucl-bd_dom"/>
</dbReference>
<dbReference type="Pfam" id="PF01568">
    <property type="entry name" value="Molydop_binding"/>
    <property type="match status" value="1"/>
</dbReference>
<comment type="caution">
    <text evidence="12">The sequence shown here is derived from an EMBL/GenBank/DDBJ whole genome shotgun (WGS) entry which is preliminary data.</text>
</comment>
<dbReference type="Gene3D" id="1.10.10.1100">
    <property type="entry name" value="BFD-like [2Fe-2S]-binding domain"/>
    <property type="match status" value="1"/>
</dbReference>
<dbReference type="PROSITE" id="PS51669">
    <property type="entry name" value="4FE4S_MOW_BIS_MGD"/>
    <property type="match status" value="1"/>
</dbReference>
<evidence type="ECO:0000256" key="7">
    <source>
        <dbReference type="ARBA" id="ARBA00023002"/>
    </source>
</evidence>
<dbReference type="PANTHER" id="PTHR43105:SF9">
    <property type="entry name" value="NADPH-FE(3+) OXIDOREDUCTASE SUBUNIT ALPHA"/>
    <property type="match status" value="1"/>
</dbReference>
<dbReference type="RefSeq" id="WP_161677791.1">
    <property type="nucleotide sequence ID" value="NZ_JAABLP010000006.1"/>
</dbReference>
<accession>A0ABW9ZLI2</accession>
<gene>
    <name evidence="12" type="ORF">GWI71_18975</name>
</gene>
<keyword evidence="8" id="KW-0408">Iron</keyword>
<dbReference type="InterPro" id="IPR041957">
    <property type="entry name" value="CT_Nitrate-R-NapA-like"/>
</dbReference>
<organism evidence="12 13">
    <name type="scientific">Pannonibacter tanglangensis</name>
    <dbReference type="NCBI Taxonomy" id="2750084"/>
    <lineage>
        <taxon>Bacteria</taxon>
        <taxon>Pseudomonadati</taxon>
        <taxon>Pseudomonadota</taxon>
        <taxon>Alphaproteobacteria</taxon>
        <taxon>Hyphomicrobiales</taxon>
        <taxon>Stappiaceae</taxon>
        <taxon>Pannonibacter</taxon>
    </lineage>
</organism>
<keyword evidence="13" id="KW-1185">Reference proteome</keyword>
<dbReference type="Pfam" id="PF04879">
    <property type="entry name" value="Molybdop_Fe4S4"/>
    <property type="match status" value="1"/>
</dbReference>
<dbReference type="SMART" id="SM00926">
    <property type="entry name" value="Molybdop_Fe4S4"/>
    <property type="match status" value="1"/>
</dbReference>
<name>A0ABW9ZLI2_9HYPH</name>
<dbReference type="Gene3D" id="2.20.25.90">
    <property type="entry name" value="ADC-like domains"/>
    <property type="match status" value="1"/>
</dbReference>
<dbReference type="Pfam" id="PF04324">
    <property type="entry name" value="Fer2_BFD"/>
    <property type="match status" value="1"/>
</dbReference>
<dbReference type="InterPro" id="IPR041854">
    <property type="entry name" value="BFD-like_2Fe2S-bd_dom_sf"/>
</dbReference>
<dbReference type="Gene3D" id="3.40.50.740">
    <property type="match status" value="1"/>
</dbReference>
<proteinExistence type="inferred from homology"/>
<evidence type="ECO:0000313" key="13">
    <source>
        <dbReference type="Proteomes" id="UP000541347"/>
    </source>
</evidence>
<keyword evidence="6" id="KW-0479">Metal-binding</keyword>
<dbReference type="EMBL" id="JAABLP010000006">
    <property type="protein sequence ID" value="NBN65785.1"/>
    <property type="molecule type" value="Genomic_DNA"/>
</dbReference>
<dbReference type="CDD" id="cd02791">
    <property type="entry name" value="MopB_CT_Nitrate-R-NapA-like"/>
    <property type="match status" value="1"/>
</dbReference>
<evidence type="ECO:0000256" key="1">
    <source>
        <dbReference type="ARBA" id="ARBA00001942"/>
    </source>
</evidence>
<dbReference type="InterPro" id="IPR027467">
    <property type="entry name" value="MopterinOxRdtase_cofactor_BS"/>
</dbReference>
<dbReference type="PROSITE" id="PS00551">
    <property type="entry name" value="MOLYBDOPTERIN_PROK_1"/>
    <property type="match status" value="1"/>
</dbReference>
<keyword evidence="4" id="KW-0004">4Fe-4S</keyword>
<dbReference type="Gene3D" id="3.40.228.10">
    <property type="entry name" value="Dimethylsulfoxide Reductase, domain 2"/>
    <property type="match status" value="1"/>
</dbReference>
<comment type="cofactor">
    <cofactor evidence="1">
        <name>Mo-bis(molybdopterin guanine dinucleotide)</name>
        <dbReference type="ChEBI" id="CHEBI:60539"/>
    </cofactor>
</comment>
<keyword evidence="5" id="KW-0500">Molybdenum</keyword>
<evidence type="ECO:0000256" key="4">
    <source>
        <dbReference type="ARBA" id="ARBA00022485"/>
    </source>
</evidence>
<sequence>MTETVTRTTCPYCGVGCGVLATRQADGTVRVAGDPSHPANFGRLCSKGSALAETLSLDGRLLHPEIGGRRASWDMALDVVARRLAETVAQHGPDSVALYGSGQLLTEDYYVANKLMKGFIGTANIDTNSRLCMASSVAGHRRGFGSDTVPGCYEDLELADLVVLVGSNLAWCHPVLFQRLEAARAERPSLRIVTIDPRRTATSEIADLHLDLRPDGDVALFAGLLRYLAEAGRLDEAYLSRHTNGAEAALAAASACDIATVAAAAGLAAADVGRFYELFARTEKVVTVYSQGVNQSVCGTDKVNAILNVHLATGRIGRPGMGPFSVTGQPNAMGGREVGGMANMLAAHMDLDNPVHRDIVQAVWAAPRLAARPGLKAVDLFEAIHAGRIKAVWIMGTNPVDSLPNADRVAEALSRCPFVVVSDVIRATDTARHAHVLLPAAAWGEKEGTVTNSERRISRQRAFLPLPGEARPDWAILSAVARRMGHAAGFAYDGPAAIFSEHARLSGTGNHGSRDFDISAHAGISAEAYDSLAPFLWPQPAETTSVPAQGGRLFANGGFFTSDGRARLVAVTPPVPAVVGAGRLILNTGRIRDQWHTMTRTGRTGRLFAHIAEPFAEIHPDDAQARGIAAADLVVLDNAQGEAVLRAVVTDRVRPGEVFAPMHWTGQFSARSRIDVLVSAATDPQSGQPGLKRSTVGLRRLEASWYGFAVLAGVPAHLPFAYWAVAPLGTGRRDDGLRLEFAALEDAEPEALAAEVLQRCGHGTESLSFQSRGDGLYRAMAFLDGRLVGAVFLARQPVAVSRSWASGLMGLAAPTPATRWKLLAGRPAADQPDKGAIVCSCFQVGANEIGAAAAAGVTTVAGIGARLGAGSNCGSCRSEIARLIANVMELQEEASHVARSA</sequence>
<evidence type="ECO:0000313" key="12">
    <source>
        <dbReference type="EMBL" id="NBN65785.1"/>
    </source>
</evidence>
<dbReference type="InterPro" id="IPR006656">
    <property type="entry name" value="Mopterin_OxRdtase"/>
</dbReference>